<dbReference type="STRING" id="213810.RUM_09940"/>
<evidence type="ECO:0000313" key="9">
    <source>
        <dbReference type="Proteomes" id="UP000007054"/>
    </source>
</evidence>
<keyword evidence="3" id="KW-0949">S-adenosyl-L-methionine</keyword>
<dbReference type="GO" id="GO:0046872">
    <property type="term" value="F:metal ion binding"/>
    <property type="evidence" value="ECO:0007669"/>
    <property type="project" value="UniProtKB-KW"/>
</dbReference>
<dbReference type="InterPro" id="IPR023404">
    <property type="entry name" value="rSAM_horseshoe"/>
</dbReference>
<accession>D4LC16</accession>
<evidence type="ECO:0000256" key="5">
    <source>
        <dbReference type="ARBA" id="ARBA00023004"/>
    </source>
</evidence>
<proteinExistence type="predicted"/>
<evidence type="ECO:0000256" key="4">
    <source>
        <dbReference type="ARBA" id="ARBA00022723"/>
    </source>
</evidence>
<dbReference type="Proteomes" id="UP000007054">
    <property type="component" value="Chromosome"/>
</dbReference>
<evidence type="ECO:0000256" key="6">
    <source>
        <dbReference type="ARBA" id="ARBA00023014"/>
    </source>
</evidence>
<dbReference type="GO" id="GO:0051539">
    <property type="term" value="F:4 iron, 4 sulfur cluster binding"/>
    <property type="evidence" value="ECO:0007669"/>
    <property type="project" value="UniProtKB-KW"/>
</dbReference>
<dbReference type="SUPFAM" id="SSF102114">
    <property type="entry name" value="Radical SAM enzymes"/>
    <property type="match status" value="1"/>
</dbReference>
<evidence type="ECO:0000256" key="2">
    <source>
        <dbReference type="ARBA" id="ARBA00022485"/>
    </source>
</evidence>
<dbReference type="SFLD" id="SFLDG01086">
    <property type="entry name" value="elongater_protein-like"/>
    <property type="match status" value="1"/>
</dbReference>
<keyword evidence="4" id="KW-0479">Metal-binding</keyword>
<dbReference type="InterPro" id="IPR005911">
    <property type="entry name" value="YhcC-like"/>
</dbReference>
<evidence type="ECO:0000313" key="8">
    <source>
        <dbReference type="EMBL" id="CBL17161.1"/>
    </source>
</evidence>
<keyword evidence="6" id="KW-0411">Iron-sulfur</keyword>
<keyword evidence="2" id="KW-0004">4Fe-4S</keyword>
<organism evidence="8 9">
    <name type="scientific">Ruminococcus champanellensis (strain DSM 18848 / JCM 17042 / KCTC 15320 / 18P13)</name>
    <dbReference type="NCBI Taxonomy" id="213810"/>
    <lineage>
        <taxon>Bacteria</taxon>
        <taxon>Bacillati</taxon>
        <taxon>Bacillota</taxon>
        <taxon>Clostridia</taxon>
        <taxon>Eubacteriales</taxon>
        <taxon>Oscillospiraceae</taxon>
        <taxon>Ruminococcus</taxon>
    </lineage>
</organism>
<protein>
    <submittedName>
        <fullName evidence="8">Radical SAM protein, TIGR01212 family</fullName>
    </submittedName>
</protein>
<dbReference type="SFLD" id="SFLDS00029">
    <property type="entry name" value="Radical_SAM"/>
    <property type="match status" value="1"/>
</dbReference>
<dbReference type="InterPro" id="IPR058240">
    <property type="entry name" value="rSAM_sf"/>
</dbReference>
<evidence type="ECO:0000259" key="7">
    <source>
        <dbReference type="SMART" id="SM00729"/>
    </source>
</evidence>
<dbReference type="InterPro" id="IPR007197">
    <property type="entry name" value="rSAM"/>
</dbReference>
<dbReference type="SMART" id="SM00729">
    <property type="entry name" value="Elp3"/>
    <property type="match status" value="1"/>
</dbReference>
<dbReference type="InterPro" id="IPR032432">
    <property type="entry name" value="Radical_SAM_C"/>
</dbReference>
<evidence type="ECO:0000256" key="3">
    <source>
        <dbReference type="ARBA" id="ARBA00022691"/>
    </source>
</evidence>
<dbReference type="GO" id="GO:0003824">
    <property type="term" value="F:catalytic activity"/>
    <property type="evidence" value="ECO:0007669"/>
    <property type="project" value="InterPro"/>
</dbReference>
<dbReference type="HOGENOM" id="CLU_060920_0_0_9"/>
<dbReference type="PATRIC" id="fig|213810.4.peg.896"/>
<dbReference type="Pfam" id="PF04055">
    <property type="entry name" value="Radical_SAM"/>
    <property type="match status" value="1"/>
</dbReference>
<dbReference type="Pfam" id="PF16199">
    <property type="entry name" value="Radical_SAM_C"/>
    <property type="match status" value="1"/>
</dbReference>
<dbReference type="NCBIfam" id="TIGR01212">
    <property type="entry name" value="TIGR01212 family radical SAM protein"/>
    <property type="match status" value="1"/>
</dbReference>
<gene>
    <name evidence="8" type="ordered locus">RUM_09940</name>
</gene>
<name>D4LC16_RUMC1</name>
<dbReference type="PANTHER" id="PTHR11135">
    <property type="entry name" value="HISTONE ACETYLTRANSFERASE-RELATED"/>
    <property type="match status" value="1"/>
</dbReference>
<sequence>MNPFPYSDDNKRYHTLAHHNRHTYGRRIWKAVLDGGFSCPNLDGTCGTGGCVFCDGGSGYFTHAAAMPIPEQLEAELARIRKRDPDPRVIAYFQVHTNTYAPVERLRQVYEPALSHPAVMGLAIGTRPDCLPTDVLAYLEELSHRTNLTVELGLQTCMDDTARRINRGYPFSIFANAMEQLHQRRIRTCVHLINGLPGETPVQMVESARQVGLLHPDAVKLQLLHVIRGTALADWYNAGRFSVMSQAEYVSVILRQLEVLPPETVIERITGDGDRNKLIAPLWSMRKIAVLSAIDKAQAQADSWQGKALGAALHNACQVALP</sequence>
<dbReference type="InterPro" id="IPR039661">
    <property type="entry name" value="ELP3"/>
</dbReference>
<dbReference type="SFLD" id="SFLDG01091">
    <property type="entry name" value="uncharacterized_CHP01210-like"/>
    <property type="match status" value="1"/>
</dbReference>
<keyword evidence="5" id="KW-0408">Iron</keyword>
<dbReference type="Gene3D" id="3.80.30.20">
    <property type="entry name" value="tm_1862 like domain"/>
    <property type="match status" value="1"/>
</dbReference>
<dbReference type="AlphaFoldDB" id="D4LC16"/>
<dbReference type="InterPro" id="IPR006638">
    <property type="entry name" value="Elp3/MiaA/NifB-like_rSAM"/>
</dbReference>
<reference evidence="8" key="1">
    <citation type="submission" date="2010-03" db="EMBL/GenBank/DDBJ databases">
        <title>The genome sequence of Ruminococcus sp. 18P13.</title>
        <authorList>
            <consortium name="metaHIT consortium -- http://www.metahit.eu/"/>
            <person name="Pajon A."/>
            <person name="Turner K."/>
            <person name="Parkhill J."/>
            <person name="Bernalier A."/>
        </authorList>
    </citation>
    <scope>NUCLEOTIDE SEQUENCE [LARGE SCALE GENOMIC DNA]</scope>
    <source>
        <strain evidence="8">Type strain: 18P13</strain>
    </source>
</reference>
<reference evidence="8" key="2">
    <citation type="submission" date="2010-03" db="EMBL/GenBank/DDBJ databases">
        <authorList>
            <person name="Pajon A."/>
        </authorList>
    </citation>
    <scope>NUCLEOTIDE SEQUENCE</scope>
    <source>
        <strain evidence="8">Type strain: 18P13</strain>
    </source>
</reference>
<comment type="cofactor">
    <cofactor evidence="1">
        <name>[4Fe-4S] cluster</name>
        <dbReference type="ChEBI" id="CHEBI:49883"/>
    </cofactor>
</comment>
<keyword evidence="9" id="KW-1185">Reference proteome</keyword>
<dbReference type="BioCyc" id="RCHA213810:RUM_RS04780-MONOMER"/>
<dbReference type="KEGG" id="rch:RUM_09940"/>
<evidence type="ECO:0000256" key="1">
    <source>
        <dbReference type="ARBA" id="ARBA00001966"/>
    </source>
</evidence>
<feature type="domain" description="Elp3/MiaA/NifB-like radical SAM core" evidence="7">
    <location>
        <begin position="29"/>
        <end position="255"/>
    </location>
</feature>
<dbReference type="PANTHER" id="PTHR11135:SF1">
    <property type="entry name" value="PROTEIN YHCC"/>
    <property type="match status" value="1"/>
</dbReference>
<dbReference type="EMBL" id="FP929052">
    <property type="protein sequence ID" value="CBL17161.1"/>
    <property type="molecule type" value="Genomic_DNA"/>
</dbReference>